<evidence type="ECO:0000313" key="1">
    <source>
        <dbReference type="EMBL" id="TDK43889.1"/>
    </source>
</evidence>
<organism evidence="1 2">
    <name type="scientific">Antarcticimicrobium luteum</name>
    <dbReference type="NCBI Taxonomy" id="2547397"/>
    <lineage>
        <taxon>Bacteria</taxon>
        <taxon>Pseudomonadati</taxon>
        <taxon>Pseudomonadota</taxon>
        <taxon>Alphaproteobacteria</taxon>
        <taxon>Rhodobacterales</taxon>
        <taxon>Paracoccaceae</taxon>
        <taxon>Antarcticimicrobium</taxon>
    </lineage>
</organism>
<dbReference type="EMBL" id="SMUV01000071">
    <property type="protein sequence ID" value="TDK43889.1"/>
    <property type="molecule type" value="Genomic_DNA"/>
</dbReference>
<dbReference type="Proteomes" id="UP000295301">
    <property type="component" value="Unassembled WGS sequence"/>
</dbReference>
<reference evidence="1 2" key="1">
    <citation type="submission" date="2019-03" db="EMBL/GenBank/DDBJ databases">
        <title>Ruegeria lutea sp. nov., a novel strain, isolated from marine sediment, the Masan Bay, South Korea.</title>
        <authorList>
            <person name="Kim J."/>
            <person name="Kim D.-Y."/>
            <person name="Lee S.-S."/>
        </authorList>
    </citation>
    <scope>NUCLEOTIDE SEQUENCE [LARGE SCALE GENOMIC DNA]</scope>
    <source>
        <strain evidence="1 2">318-1</strain>
    </source>
</reference>
<proteinExistence type="predicted"/>
<name>A0A4R5UX77_9RHOB</name>
<gene>
    <name evidence="1" type="ORF">E1832_16600</name>
</gene>
<accession>A0A4R5UX77</accession>
<comment type="caution">
    <text evidence="1">The sequence shown here is derived from an EMBL/GenBank/DDBJ whole genome shotgun (WGS) entry which is preliminary data.</text>
</comment>
<dbReference type="OrthoDB" id="8279740at2"/>
<evidence type="ECO:0000313" key="2">
    <source>
        <dbReference type="Proteomes" id="UP000295301"/>
    </source>
</evidence>
<dbReference type="RefSeq" id="WP_133360886.1">
    <property type="nucleotide sequence ID" value="NZ_SMUV01000071.1"/>
</dbReference>
<sequence>MTYARLRAAAEADGLIVMGALDVAATGARGLTGGSLILLGAGPAFWPAFTASPEAQDGAPDPVDRWSARVIGGLAAKLGATAHFPFGGPPYTPFIDWALKSGRAFSSPTGMLVHDTVGMMISYRGALHFADPFALPAATAASPCDICVEKPCLTACPVGALGADRPYDVPRCHDYLDSPAGQSCMMQGCAVRRACPFSRGAGRRPAQSALHMRSFHP</sequence>
<protein>
    <submittedName>
        <fullName evidence="1">Ferredoxin</fullName>
    </submittedName>
</protein>
<keyword evidence="2" id="KW-1185">Reference proteome</keyword>
<dbReference type="AlphaFoldDB" id="A0A4R5UX77"/>